<keyword evidence="1" id="KW-1133">Transmembrane helix</keyword>
<evidence type="ECO:0000313" key="2">
    <source>
        <dbReference type="EMBL" id="MBS7660545.1"/>
    </source>
</evidence>
<dbReference type="RefSeq" id="WP_213637919.1">
    <property type="nucleotide sequence ID" value="NZ_JADPMV010000001.1"/>
</dbReference>
<evidence type="ECO:0000313" key="3">
    <source>
        <dbReference type="Proteomes" id="UP001196601"/>
    </source>
</evidence>
<evidence type="ECO:0000256" key="1">
    <source>
        <dbReference type="SAM" id="Phobius"/>
    </source>
</evidence>
<protein>
    <recommendedName>
        <fullName evidence="4">Response regulatory domain-containing protein</fullName>
    </recommendedName>
</protein>
<keyword evidence="1" id="KW-0812">Transmembrane</keyword>
<keyword evidence="1" id="KW-0472">Membrane</keyword>
<keyword evidence="3" id="KW-1185">Reference proteome</keyword>
<proteinExistence type="predicted"/>
<organism evidence="2 3">
    <name type="scientific">Pseudomonas lalucatii</name>
    <dbReference type="NCBI Taxonomy" id="1424203"/>
    <lineage>
        <taxon>Bacteria</taxon>
        <taxon>Pseudomonadati</taxon>
        <taxon>Pseudomonadota</taxon>
        <taxon>Gammaproteobacteria</taxon>
        <taxon>Pseudomonadales</taxon>
        <taxon>Pseudomonadaceae</taxon>
        <taxon>Pseudomonas</taxon>
    </lineage>
</organism>
<reference evidence="2 3" key="1">
    <citation type="journal article" date="2021" name="Syst. Appl. Microbiol.">
        <title>Pseudomonas lalucatii sp. nov. isolated from Vallgornera, a karstic cave in Mallorca, Western Mediterranean.</title>
        <authorList>
            <person name="Busquets A."/>
            <person name="Mulet M."/>
            <person name="Gomila M."/>
            <person name="Garcia-Valdes E."/>
        </authorList>
    </citation>
    <scope>NUCLEOTIDE SEQUENCE [LARGE SCALE GENOMIC DNA]</scope>
    <source>
        <strain evidence="2 3">R1b54</strain>
    </source>
</reference>
<accession>A0ABS5PVI0</accession>
<feature type="transmembrane region" description="Helical" evidence="1">
    <location>
        <begin position="169"/>
        <end position="193"/>
    </location>
</feature>
<gene>
    <name evidence="2" type="ORF">I0D00_01085</name>
</gene>
<evidence type="ECO:0008006" key="4">
    <source>
        <dbReference type="Google" id="ProtNLM"/>
    </source>
</evidence>
<dbReference type="Proteomes" id="UP001196601">
    <property type="component" value="Unassembled WGS sequence"/>
</dbReference>
<sequence>MSNLDSADIKVALLGLSSDKNNKLKKLFSTARHNVDVYEFSTKEDLFKALDSKEVNALCIDLYHDLGVKKSVQLIMSVRERYSHIPICLLGEKKALENMSELSQHWRTKFKHYYKFYYDEASAEQALLIVELFVCDVVKSMVFDEYQTLVRDFPGGRRNYSVLHNSHDFSMLTTALLAAASGSILTVLATLYFRT</sequence>
<name>A0ABS5PVI0_9PSED</name>
<dbReference type="EMBL" id="JADPMV010000001">
    <property type="protein sequence ID" value="MBS7660545.1"/>
    <property type="molecule type" value="Genomic_DNA"/>
</dbReference>
<comment type="caution">
    <text evidence="2">The sequence shown here is derived from an EMBL/GenBank/DDBJ whole genome shotgun (WGS) entry which is preliminary data.</text>
</comment>